<comment type="caution">
    <text evidence="4">The sequence shown here is derived from an EMBL/GenBank/DDBJ whole genome shotgun (WGS) entry which is preliminary data.</text>
</comment>
<reference evidence="5 6" key="1">
    <citation type="submission" date="2017-11" db="EMBL/GenBank/DDBJ databases">
        <title>De novo assembly and phasing of dikaryotic genomes from two isolates of Puccinia coronata f. sp. avenae, the causal agent of oat crown rust.</title>
        <authorList>
            <person name="Miller M.E."/>
            <person name="Zhang Y."/>
            <person name="Omidvar V."/>
            <person name="Sperschneider J."/>
            <person name="Schwessinger B."/>
            <person name="Raley C."/>
            <person name="Palmer J.M."/>
            <person name="Garnica D."/>
            <person name="Upadhyaya N."/>
            <person name="Rathjen J."/>
            <person name="Taylor J.M."/>
            <person name="Park R.F."/>
            <person name="Dodds P.N."/>
            <person name="Hirsch C.D."/>
            <person name="Kianian S.F."/>
            <person name="Figueroa M."/>
        </authorList>
    </citation>
    <scope>NUCLEOTIDE SEQUENCE [LARGE SCALE GENOMIC DNA]</scope>
    <source>
        <strain evidence="2">12NC29</strain>
        <strain evidence="4">12SD80</strain>
    </source>
</reference>
<name>A0A2N5UXR9_9BASI</name>
<keyword evidence="5" id="KW-1185">Reference proteome</keyword>
<evidence type="ECO:0000313" key="2">
    <source>
        <dbReference type="EMBL" id="PLW12550.1"/>
    </source>
</evidence>
<evidence type="ECO:0000313" key="4">
    <source>
        <dbReference type="EMBL" id="PLW42558.1"/>
    </source>
</evidence>
<proteinExistence type="predicted"/>
<dbReference type="AlphaFoldDB" id="A0A2N5UXR9"/>
<evidence type="ECO:0000256" key="1">
    <source>
        <dbReference type="SAM" id="MobiDB-lite"/>
    </source>
</evidence>
<feature type="region of interest" description="Disordered" evidence="1">
    <location>
        <begin position="173"/>
        <end position="232"/>
    </location>
</feature>
<evidence type="ECO:0000313" key="3">
    <source>
        <dbReference type="EMBL" id="PLW32580.1"/>
    </source>
</evidence>
<dbReference type="EMBL" id="PGCI01000077">
    <property type="protein sequence ID" value="PLW42558.1"/>
    <property type="molecule type" value="Genomic_DNA"/>
</dbReference>
<evidence type="ECO:0000313" key="5">
    <source>
        <dbReference type="Proteomes" id="UP000235388"/>
    </source>
</evidence>
<dbReference type="EMBL" id="PGCJ01000978">
    <property type="protein sequence ID" value="PLW12550.1"/>
    <property type="molecule type" value="Genomic_DNA"/>
</dbReference>
<accession>A0A2N5UXR9</accession>
<gene>
    <name evidence="3" type="ORF">PCANC_17271</name>
    <name evidence="2" type="ORF">PCANC_18141</name>
    <name evidence="4" type="ORF">PCASD_05255</name>
</gene>
<dbReference type="EMBL" id="PGCJ01000319">
    <property type="protein sequence ID" value="PLW32580.1"/>
    <property type="molecule type" value="Genomic_DNA"/>
</dbReference>
<protein>
    <submittedName>
        <fullName evidence="4">Uncharacterized protein</fullName>
    </submittedName>
</protein>
<organism evidence="4 6">
    <name type="scientific">Puccinia coronata f. sp. avenae</name>
    <dbReference type="NCBI Taxonomy" id="200324"/>
    <lineage>
        <taxon>Eukaryota</taxon>
        <taxon>Fungi</taxon>
        <taxon>Dikarya</taxon>
        <taxon>Basidiomycota</taxon>
        <taxon>Pucciniomycotina</taxon>
        <taxon>Pucciniomycetes</taxon>
        <taxon>Pucciniales</taxon>
        <taxon>Pucciniaceae</taxon>
        <taxon>Puccinia</taxon>
    </lineage>
</organism>
<dbReference type="Proteomes" id="UP000235388">
    <property type="component" value="Unassembled WGS sequence"/>
</dbReference>
<sequence>MKHADAGTARPRWPRHSALQPLLKHPTALGQHPALIQHLHLTSPSHSHGTLHLYGTHTYKGLSSLLVLLHKQQMSVDYLRSPSLLFDSENLSKNLRKNDWFQRPQISGRVVANHCKSAEAQRKTPAGTVPSLQEPPDQLAIYQVGRRASQLTWHYTSLAGEPPDQLALHQLAGKASRPAGTTPDRRESPPTSWHYTSLQGKPPDQLALHQIGGRASRQAGTTPAQRESFATS</sequence>
<feature type="compositionally biased region" description="Polar residues" evidence="1">
    <location>
        <begin position="189"/>
        <end position="199"/>
    </location>
</feature>
<feature type="compositionally biased region" description="Polar residues" evidence="1">
    <location>
        <begin position="218"/>
        <end position="232"/>
    </location>
</feature>
<evidence type="ECO:0000313" key="6">
    <source>
        <dbReference type="Proteomes" id="UP000235392"/>
    </source>
</evidence>
<dbReference type="Proteomes" id="UP000235392">
    <property type="component" value="Unassembled WGS sequence"/>
</dbReference>